<proteinExistence type="inferred from homology"/>
<protein>
    <submittedName>
        <fullName evidence="7">Probable RND efflux membrane fusion protein</fullName>
    </submittedName>
</protein>
<evidence type="ECO:0000313" key="8">
    <source>
        <dbReference type="EMBL" id="SOE51456.1"/>
    </source>
</evidence>
<dbReference type="STRING" id="1851544.ODI_02201"/>
<dbReference type="Pfam" id="PF25876">
    <property type="entry name" value="HH_MFP_RND"/>
    <property type="match status" value="1"/>
</dbReference>
<dbReference type="PANTHER" id="PTHR30469:SF15">
    <property type="entry name" value="HLYD FAMILY OF SECRETION PROTEINS"/>
    <property type="match status" value="1"/>
</dbReference>
<feature type="domain" description="Multidrug resistance protein MdtA-like alpha-helical hairpin" evidence="3">
    <location>
        <begin position="111"/>
        <end position="171"/>
    </location>
</feature>
<feature type="compositionally biased region" description="Low complexity" evidence="2">
    <location>
        <begin position="357"/>
        <end position="383"/>
    </location>
</feature>
<dbReference type="Proteomes" id="UP000078558">
    <property type="component" value="Chromosome I"/>
</dbReference>
<evidence type="ECO:0000259" key="6">
    <source>
        <dbReference type="Pfam" id="PF25989"/>
    </source>
</evidence>
<dbReference type="Pfam" id="PF25954">
    <property type="entry name" value="Beta-barrel_RND_2"/>
    <property type="match status" value="1"/>
</dbReference>
<comment type="similarity">
    <text evidence="1">Belongs to the membrane fusion protein (MFP) (TC 8.A.1) family.</text>
</comment>
<evidence type="ECO:0000259" key="5">
    <source>
        <dbReference type="Pfam" id="PF25954"/>
    </source>
</evidence>
<dbReference type="NCBIfam" id="TIGR01730">
    <property type="entry name" value="RND_mfp"/>
    <property type="match status" value="1"/>
</dbReference>
<feature type="domain" description="YknX-like C-terminal permuted SH3-like" evidence="6">
    <location>
        <begin position="288"/>
        <end position="355"/>
    </location>
</feature>
<feature type="domain" description="Multidrug resistance protein MdtA-like barrel-sandwich hybrid" evidence="4">
    <location>
        <begin position="77"/>
        <end position="198"/>
    </location>
</feature>
<gene>
    <name evidence="7" type="ORF">ODI_02201</name>
    <name evidence="8" type="ORF">ODI_R3455</name>
</gene>
<dbReference type="InterPro" id="IPR058792">
    <property type="entry name" value="Beta-barrel_RND_2"/>
</dbReference>
<dbReference type="InterPro" id="IPR058624">
    <property type="entry name" value="MdtA-like_HH"/>
</dbReference>
<dbReference type="EMBL" id="FLRC01000006">
    <property type="protein sequence ID" value="SBT24113.1"/>
    <property type="molecule type" value="Genomic_DNA"/>
</dbReference>
<dbReference type="AlphaFoldDB" id="A0A1C3JXX7"/>
<dbReference type="PANTHER" id="PTHR30469">
    <property type="entry name" value="MULTIDRUG RESISTANCE PROTEIN MDTA"/>
    <property type="match status" value="1"/>
</dbReference>
<accession>A0A1C3JXX7</accession>
<dbReference type="InterPro" id="IPR058625">
    <property type="entry name" value="MdtA-like_BSH"/>
</dbReference>
<reference evidence="8 9" key="2">
    <citation type="submission" date="2017-08" db="EMBL/GenBank/DDBJ databases">
        <authorList>
            <person name="de Groot N.N."/>
        </authorList>
    </citation>
    <scope>NUCLEOTIDE SEQUENCE [LARGE SCALE GENOMIC DNA]</scope>
    <source>
        <strain evidence="8">Orrdi1</strain>
    </source>
</reference>
<evidence type="ECO:0000313" key="9">
    <source>
        <dbReference type="Proteomes" id="UP000078558"/>
    </source>
</evidence>
<dbReference type="InterPro" id="IPR006143">
    <property type="entry name" value="RND_pump_MFP"/>
</dbReference>
<dbReference type="Gene3D" id="2.40.30.170">
    <property type="match status" value="1"/>
</dbReference>
<dbReference type="FunFam" id="2.40.30.170:FF:000010">
    <property type="entry name" value="Efflux RND transporter periplasmic adaptor subunit"/>
    <property type="match status" value="1"/>
</dbReference>
<dbReference type="GO" id="GO:0015562">
    <property type="term" value="F:efflux transmembrane transporter activity"/>
    <property type="evidence" value="ECO:0007669"/>
    <property type="project" value="TreeGrafter"/>
</dbReference>
<dbReference type="KEGG" id="odi:ODI_R3455"/>
<evidence type="ECO:0000259" key="3">
    <source>
        <dbReference type="Pfam" id="PF25876"/>
    </source>
</evidence>
<dbReference type="InterPro" id="IPR058637">
    <property type="entry name" value="YknX-like_C"/>
</dbReference>
<evidence type="ECO:0000259" key="4">
    <source>
        <dbReference type="Pfam" id="PF25917"/>
    </source>
</evidence>
<feature type="domain" description="CusB-like beta-barrel" evidence="5">
    <location>
        <begin position="210"/>
        <end position="282"/>
    </location>
</feature>
<evidence type="ECO:0000256" key="1">
    <source>
        <dbReference type="ARBA" id="ARBA00009477"/>
    </source>
</evidence>
<organism evidence="7 9">
    <name type="scientific">Orrella dioscoreae</name>
    <dbReference type="NCBI Taxonomy" id="1851544"/>
    <lineage>
        <taxon>Bacteria</taxon>
        <taxon>Pseudomonadati</taxon>
        <taxon>Pseudomonadota</taxon>
        <taxon>Betaproteobacteria</taxon>
        <taxon>Burkholderiales</taxon>
        <taxon>Alcaligenaceae</taxon>
        <taxon>Orrella</taxon>
    </lineage>
</organism>
<dbReference type="Pfam" id="PF25989">
    <property type="entry name" value="YknX_C"/>
    <property type="match status" value="1"/>
</dbReference>
<evidence type="ECO:0000313" key="7">
    <source>
        <dbReference type="EMBL" id="SBT24113.1"/>
    </source>
</evidence>
<dbReference type="SUPFAM" id="SSF111369">
    <property type="entry name" value="HlyD-like secretion proteins"/>
    <property type="match status" value="1"/>
</dbReference>
<feature type="region of interest" description="Disordered" evidence="2">
    <location>
        <begin position="351"/>
        <end position="391"/>
    </location>
</feature>
<reference evidence="7 9" key="1">
    <citation type="submission" date="2016-06" db="EMBL/GenBank/DDBJ databases">
        <authorList>
            <person name="Kjaerup R.B."/>
            <person name="Dalgaard T.S."/>
            <person name="Juul-Madsen H.R."/>
        </authorList>
    </citation>
    <scope>NUCLEOTIDE SEQUENCE [LARGE SCALE GENOMIC DNA]</scope>
    <source>
        <strain evidence="7">Orrdi1</strain>
    </source>
</reference>
<dbReference type="EMBL" id="LT907988">
    <property type="protein sequence ID" value="SOE51456.1"/>
    <property type="molecule type" value="Genomic_DNA"/>
</dbReference>
<name>A0A1C3JXX7_9BURK</name>
<dbReference type="Gene3D" id="1.10.287.470">
    <property type="entry name" value="Helix hairpin bin"/>
    <property type="match status" value="1"/>
</dbReference>
<dbReference type="Gene3D" id="2.40.420.20">
    <property type="match status" value="1"/>
</dbReference>
<dbReference type="Pfam" id="PF25917">
    <property type="entry name" value="BSH_RND"/>
    <property type="match status" value="1"/>
</dbReference>
<dbReference type="GO" id="GO:1990281">
    <property type="term" value="C:efflux pump complex"/>
    <property type="evidence" value="ECO:0007669"/>
    <property type="project" value="TreeGrafter"/>
</dbReference>
<keyword evidence="9" id="KW-1185">Reference proteome</keyword>
<dbReference type="Gene3D" id="2.40.50.100">
    <property type="match status" value="1"/>
</dbReference>
<sequence>MRSMKKALPLVAAVAVALAAGVVIGRWSPRAQPPVAAPTLPAAPAAQKLVPVRTAAVQSVDFARSLAAVGSLRSDESVMLRPEVAGRIARLPFQEGQPVKRGQLLVQLDDAVARAELDQARANLSLAQSQNKRASSLQAEGFISQQARDEAGSNLKVQQAAVALAQARLDKMAIRAPFDGVVGLRGVSVGDYVDVGRDLAPLETIDPLKVDFRVPELYLGRVRVGQSLSLHFDALPGQSSPGEVIAVSPLVDAGGRSVLLRAQVPNPSGALRPGMFARVQLMVENTQALVVPESALSPSGAQQFVYRVASGHAQRVPVGIGERREGRVEILSGLAAGERVVVAGLQRITDGAPVTETPAAQPDATAPDTPASTVPDPSPASDALVPEPATS</sequence>
<evidence type="ECO:0000256" key="2">
    <source>
        <dbReference type="SAM" id="MobiDB-lite"/>
    </source>
</evidence>